<dbReference type="SUPFAM" id="SSF53756">
    <property type="entry name" value="UDP-Glycosyltransferase/glycogen phosphorylase"/>
    <property type="match status" value="1"/>
</dbReference>
<dbReference type="KEGG" id="phs:C2L64_14690"/>
<dbReference type="RefSeq" id="WP_090837689.1">
    <property type="nucleotide sequence ID" value="NZ_CADFGJ010000020.1"/>
</dbReference>
<reference evidence="2 3" key="1">
    <citation type="submission" date="2018-01" db="EMBL/GenBank/DDBJ databases">
        <title>Species boundaries and ecological features among Paraburkholderia terrae DSMZ17804T, P. hospita DSMZ17164T and P. caribensis DSMZ13236T.</title>
        <authorList>
            <person name="Pratama A.A."/>
        </authorList>
    </citation>
    <scope>NUCLEOTIDE SEQUENCE [LARGE SCALE GENOMIC DNA]</scope>
    <source>
        <strain evidence="2 3">DSM 17164</strain>
    </source>
</reference>
<dbReference type="Proteomes" id="UP000236649">
    <property type="component" value="Chromosome 1"/>
</dbReference>
<gene>
    <name evidence="2" type="ORF">C2L64_14690</name>
</gene>
<dbReference type="PANTHER" id="PTHR12526:SF638">
    <property type="entry name" value="SPORE COAT PROTEIN SA"/>
    <property type="match status" value="1"/>
</dbReference>
<dbReference type="GO" id="GO:0016757">
    <property type="term" value="F:glycosyltransferase activity"/>
    <property type="evidence" value="ECO:0007669"/>
    <property type="project" value="UniProtKB-ARBA"/>
</dbReference>
<proteinExistence type="predicted"/>
<dbReference type="GeneID" id="55529568"/>
<name>A0AAN1J8W1_9BURK</name>
<evidence type="ECO:0000313" key="3">
    <source>
        <dbReference type="Proteomes" id="UP000236649"/>
    </source>
</evidence>
<sequence length="393" mass="43485">MSKIVLFANTDWYLYNFRLSLARALRDAGHEVVLLSPPGEYGAKLISLGFQWIPVPMNRRSLNPVRELALVMWLARLLRKQKPDLVHGFTIKCAVYGSLSARLAGVRARVNAIAGMGYVFSSRDMKACVLRPIVRGIMRLALRGRSSAVILQNPDDHSMFRDANIVDERAIRLIKGSGVNVERFKPGERQSNPQNQTPLRVVLAGRLLWDKGIAEYVEASRQLRRAGRKIRFILAGAPDPGNPASIDEATLQSWINEGLVEWRGHVSDMPGLYADCDVAVLPSYREGLPKSMIEAAACELPLVITDAPGCREVVAVNGQDGLVVPVRDSVALANAIRLLDDDRAAARRLGIAARQKVLAEFDERIVISRTLDVYRELLEPEWLPSVAKEGTAP</sequence>
<dbReference type="CDD" id="cd03808">
    <property type="entry name" value="GT4_CapM-like"/>
    <property type="match status" value="1"/>
</dbReference>
<evidence type="ECO:0000313" key="2">
    <source>
        <dbReference type="EMBL" id="AUT69391.1"/>
    </source>
</evidence>
<organism evidence="2 3">
    <name type="scientific">Paraburkholderia hospita</name>
    <dbReference type="NCBI Taxonomy" id="169430"/>
    <lineage>
        <taxon>Bacteria</taxon>
        <taxon>Pseudomonadati</taxon>
        <taxon>Pseudomonadota</taxon>
        <taxon>Betaproteobacteria</taxon>
        <taxon>Burkholderiales</taxon>
        <taxon>Burkholderiaceae</taxon>
        <taxon>Paraburkholderia</taxon>
    </lineage>
</organism>
<dbReference type="PANTHER" id="PTHR12526">
    <property type="entry name" value="GLYCOSYLTRANSFERASE"/>
    <property type="match status" value="1"/>
</dbReference>
<feature type="domain" description="Glycosyltransferase subfamily 4-like N-terminal" evidence="1">
    <location>
        <begin position="3"/>
        <end position="153"/>
    </location>
</feature>
<dbReference type="AlphaFoldDB" id="A0AAN1J8W1"/>
<protein>
    <submittedName>
        <fullName evidence="2">Glycosyltransferase family 1 protein</fullName>
    </submittedName>
</protein>
<accession>A0AAN1J8W1</accession>
<dbReference type="Pfam" id="PF13477">
    <property type="entry name" value="Glyco_trans_4_2"/>
    <property type="match status" value="1"/>
</dbReference>
<dbReference type="EMBL" id="CP026105">
    <property type="protein sequence ID" value="AUT69391.1"/>
    <property type="molecule type" value="Genomic_DNA"/>
</dbReference>
<evidence type="ECO:0000259" key="1">
    <source>
        <dbReference type="Pfam" id="PF13477"/>
    </source>
</evidence>
<dbReference type="InterPro" id="IPR028098">
    <property type="entry name" value="Glyco_trans_4-like_N"/>
</dbReference>
<dbReference type="Gene3D" id="3.40.50.2000">
    <property type="entry name" value="Glycogen Phosphorylase B"/>
    <property type="match status" value="2"/>
</dbReference>
<dbReference type="Pfam" id="PF13692">
    <property type="entry name" value="Glyco_trans_1_4"/>
    <property type="match status" value="1"/>
</dbReference>